<dbReference type="GO" id="GO:0003677">
    <property type="term" value="F:DNA binding"/>
    <property type="evidence" value="ECO:0007669"/>
    <property type="project" value="UniProtKB-KW"/>
</dbReference>
<comment type="similarity">
    <text evidence="2">Belongs to the SNF2/RAD54 helicase family. SWR1 subfamily.</text>
</comment>
<dbReference type="InterPro" id="IPR014012">
    <property type="entry name" value="HSA_dom"/>
</dbReference>
<keyword evidence="9" id="KW-0156">Chromatin regulator</keyword>
<feature type="domain" description="HSA" evidence="23">
    <location>
        <begin position="303"/>
        <end position="375"/>
    </location>
</feature>
<comment type="caution">
    <text evidence="24">The sequence shown here is derived from an EMBL/GenBank/DDBJ whole genome shotgun (WGS) entry which is preliminary data.</text>
</comment>
<keyword evidence="12" id="KW-0010">Activator</keyword>
<dbReference type="SUPFAM" id="SSF52540">
    <property type="entry name" value="P-loop containing nucleoside triphosphate hydrolases"/>
    <property type="match status" value="2"/>
</dbReference>
<dbReference type="Proteomes" id="UP000761534">
    <property type="component" value="Unassembled WGS sequence"/>
</dbReference>
<feature type="compositionally biased region" description="Basic residues" evidence="20">
    <location>
        <begin position="182"/>
        <end position="197"/>
    </location>
</feature>
<keyword evidence="13" id="KW-0804">Transcription</keyword>
<evidence type="ECO:0000256" key="11">
    <source>
        <dbReference type="ARBA" id="ARBA00023125"/>
    </source>
</evidence>
<feature type="region of interest" description="Disordered" evidence="20">
    <location>
        <begin position="154"/>
        <end position="222"/>
    </location>
</feature>
<dbReference type="SMART" id="SM00573">
    <property type="entry name" value="HSA"/>
    <property type="match status" value="1"/>
</dbReference>
<feature type="coiled-coil region" evidence="19">
    <location>
        <begin position="341"/>
        <end position="375"/>
    </location>
</feature>
<feature type="domain" description="Helicase C-terminal" evidence="22">
    <location>
        <begin position="1204"/>
        <end position="1357"/>
    </location>
</feature>
<dbReference type="InterPro" id="IPR014001">
    <property type="entry name" value="Helicase_ATP-bd"/>
</dbReference>
<dbReference type="GO" id="GO:0006338">
    <property type="term" value="P:chromatin remodeling"/>
    <property type="evidence" value="ECO:0007669"/>
    <property type="project" value="TreeGrafter"/>
</dbReference>
<evidence type="ECO:0000256" key="5">
    <source>
        <dbReference type="ARBA" id="ARBA00022741"/>
    </source>
</evidence>
<protein>
    <recommendedName>
        <fullName evidence="16">Helicase SWR1</fullName>
        <ecNumber evidence="4">3.6.4.12</ecNumber>
    </recommendedName>
    <alternativeName>
        <fullName evidence="18">Helicase swr1</fullName>
    </alternativeName>
</protein>
<dbReference type="InterPro" id="IPR049730">
    <property type="entry name" value="SNF2/RAD54-like_C"/>
</dbReference>
<feature type="compositionally biased region" description="Basic and acidic residues" evidence="20">
    <location>
        <begin position="154"/>
        <end position="164"/>
    </location>
</feature>
<keyword evidence="8" id="KW-0067">ATP-binding</keyword>
<dbReference type="GO" id="GO:0042393">
    <property type="term" value="F:histone binding"/>
    <property type="evidence" value="ECO:0007669"/>
    <property type="project" value="TreeGrafter"/>
</dbReference>
<accession>A0A642V2Y7</accession>
<dbReference type="PROSITE" id="PS51204">
    <property type="entry name" value="HSA"/>
    <property type="match status" value="1"/>
</dbReference>
<comment type="subunit">
    <text evidence="3">Component of the SWR1 chromatin-remodeling complex.</text>
</comment>
<evidence type="ECO:0000256" key="1">
    <source>
        <dbReference type="ARBA" id="ARBA00004123"/>
    </source>
</evidence>
<dbReference type="OrthoDB" id="372624at2759"/>
<keyword evidence="6" id="KW-0378">Hydrolase</keyword>
<evidence type="ECO:0000256" key="7">
    <source>
        <dbReference type="ARBA" id="ARBA00022806"/>
    </source>
</evidence>
<feature type="region of interest" description="Disordered" evidence="20">
    <location>
        <begin position="421"/>
        <end position="647"/>
    </location>
</feature>
<dbReference type="FunFam" id="3.40.50.300:FF:000655">
    <property type="entry name" value="Protein PHOTOPERIOD-INDEPENDENT EARLY FLOWERING 1"/>
    <property type="match status" value="1"/>
</dbReference>
<dbReference type="Gene3D" id="3.40.50.300">
    <property type="entry name" value="P-loop containing nucleotide triphosphate hydrolases"/>
    <property type="match status" value="1"/>
</dbReference>
<dbReference type="PANTHER" id="PTHR45685">
    <property type="entry name" value="HELICASE SRCAP-RELATED"/>
    <property type="match status" value="1"/>
</dbReference>
<feature type="compositionally biased region" description="Acidic residues" evidence="20">
    <location>
        <begin position="555"/>
        <end position="587"/>
    </location>
</feature>
<dbReference type="EMBL" id="SWFS01000275">
    <property type="protein sequence ID" value="KAA8911698.1"/>
    <property type="molecule type" value="Genomic_DNA"/>
</dbReference>
<dbReference type="Gene3D" id="1.20.120.850">
    <property type="entry name" value="SWI2/SNF2 ATPases, N-terminal domain"/>
    <property type="match status" value="1"/>
</dbReference>
<feature type="region of interest" description="Disordered" evidence="20">
    <location>
        <begin position="1415"/>
        <end position="1463"/>
    </location>
</feature>
<dbReference type="GO" id="GO:0016887">
    <property type="term" value="F:ATP hydrolysis activity"/>
    <property type="evidence" value="ECO:0007669"/>
    <property type="project" value="TreeGrafter"/>
</dbReference>
<evidence type="ECO:0000256" key="3">
    <source>
        <dbReference type="ARBA" id="ARBA00011826"/>
    </source>
</evidence>
<evidence type="ECO:0000313" key="25">
    <source>
        <dbReference type="Proteomes" id="UP000761534"/>
    </source>
</evidence>
<feature type="compositionally biased region" description="Acidic residues" evidence="20">
    <location>
        <begin position="430"/>
        <end position="449"/>
    </location>
</feature>
<evidence type="ECO:0000256" key="9">
    <source>
        <dbReference type="ARBA" id="ARBA00022853"/>
    </source>
</evidence>
<evidence type="ECO:0000256" key="15">
    <source>
        <dbReference type="ARBA" id="ARBA00037570"/>
    </source>
</evidence>
<feature type="region of interest" description="Disordered" evidence="20">
    <location>
        <begin position="280"/>
        <end position="303"/>
    </location>
</feature>
<evidence type="ECO:0000256" key="10">
    <source>
        <dbReference type="ARBA" id="ARBA00023015"/>
    </source>
</evidence>
<comment type="subcellular location">
    <subcellularLocation>
        <location evidence="1">Nucleus</location>
    </subcellularLocation>
</comment>
<evidence type="ECO:0000256" key="13">
    <source>
        <dbReference type="ARBA" id="ARBA00023163"/>
    </source>
</evidence>
<sequence length="1477" mass="169532">MPSAASRTRSPVAPPDQDSNSSSRRRSSRLSAATATATATTPETPTSSTTRRKSVKKEPVTTPQPDNSLEQEIETGQKKLSEIFDRHDDRVRMLFHLENFVSLVNYDPQTAKQDHSNVFEEYRQQYDLWSKVTDSKRGGARRATRRQIKEQQDLLAEEEKEKEATPPAVSSPAPQQQQVKKSASKSKSKSSSKKKQPPVKVETEEEAEESDLEEVVNGEPRPLVPPMIKHPLHMATPKYGGLENYLNSFVSLDEDMSHEDRDKFVADQIEIRQRIADGKKRGLLRDDEPGSSYGTPAPGGPRLQKFKDPIKHKTHDDYLVTHAIHFAKLLNDERKSHISKAKKVSQLVEQYFRQLETAEERKEKLEAKRLTQLKKKSVQELMKRWKLAEKVVHQRRLSALQEQQREKGKLQLNQILEQSAQLLESRFGQEDSDQDSDDDDDDDDDETGLEESMKETNEGDSDDDSNLDSDEMSSDDDDEDSNDEQNLQDKDDENLTVEELKKKYAQLETMQLDEEEPATATSDVEINGAKESTTEPEVNGAKEGSAEPPQSNEVKEEEEEESDESIPMDSEDDISSDEGDEEEEEEREPSALSALVNGHAEEKEDGSARIEQIDNDDDEDDYKGDDSAVVRASQSADEEEGDGETVHPKKKIAVPFLLRGTLREYQHYGLEWLAGLYKTNTNGILADEMGLGKTIQTIALIAYLACEKHIWGPHLIVVPTSVMLNWEMEFKRFAPGLKVMTYYGNPQQRKDKRRGWNKEDKWHVCITSYQLVLHQPAFRRKKWRYMILDEAHNIKNFRSQRWQALLNFNSERRLLLTGTPLQNNLVELWSLLYFLMPSSTNTSGIMPDGFANLNDFQDWFAKPVDKLVEEGGQSNDDETRATVNKLHQVLRPYLLRRLKADVEKQLPAKHEHIVTCRLSKRQRFLYDDFMSRAQTRETLASGNFLSIINCLMQLRKVCNHPDLFEVRPIVTSMAVEKSVAGNYELQDLFFRKRLLEDYDRQHVNLDVLGLLRTNQEATMTTFHGDAVIRLHAQKPMWNELKELRTKAYKNPGPPDFVSMDKHSKYVEYRQLIRQGDHLQHVLYLNQFRCARRPIYGKNLISLLRNQIQPPPQPEWDQSDVLRSLKLSYNERDVQMREVVSKYGFVTPTVMCLDMTRLTLGDEIRNQVIGGQAEEIRQQPTFHEAQMKLSIAFPDKRLLQYDCGKLQRLAILLRDLIDQGHRALIFTQMTRVLDVLERFLNIHGYRYLRLDGATKIEERQHLTEQFNASPRIPIFILSTRSGGLGINLTGADTVIFYDSDWNPSMDKQCQDRCHRIGQTRDVHIYRFVSEYTIESNILRKATQKQILDNVVIQEGDFTTDYFNKLSVKDMLGDAIGNERSLQELAEGDRTGKKSFEKELANAEDDADVKAAKMAMKEANVDEGDFEDQQKREGSSTARATAEPETTDNMFFEEDSNDEKDTPSIDDYMIRFIEAGGLD</sequence>
<evidence type="ECO:0000259" key="22">
    <source>
        <dbReference type="PROSITE" id="PS51194"/>
    </source>
</evidence>
<name>A0A642V2Y7_9ASCO</name>
<evidence type="ECO:0000259" key="21">
    <source>
        <dbReference type="PROSITE" id="PS51192"/>
    </source>
</evidence>
<evidence type="ECO:0000256" key="16">
    <source>
        <dbReference type="ARBA" id="ARBA00040599"/>
    </source>
</evidence>
<keyword evidence="25" id="KW-1185">Reference proteome</keyword>
<keyword evidence="19" id="KW-0175">Coiled coil</keyword>
<dbReference type="InterPro" id="IPR038718">
    <property type="entry name" value="SNF2-like_sf"/>
</dbReference>
<feature type="compositionally biased region" description="Basic and acidic residues" evidence="20">
    <location>
        <begin position="599"/>
        <end position="612"/>
    </location>
</feature>
<dbReference type="SMART" id="SM00487">
    <property type="entry name" value="DEXDc"/>
    <property type="match status" value="1"/>
</dbReference>
<feature type="region of interest" description="Disordered" evidence="20">
    <location>
        <begin position="1"/>
        <end position="73"/>
    </location>
</feature>
<dbReference type="SMART" id="SM00490">
    <property type="entry name" value="HELICc"/>
    <property type="match status" value="1"/>
</dbReference>
<evidence type="ECO:0000256" key="20">
    <source>
        <dbReference type="SAM" id="MobiDB-lite"/>
    </source>
</evidence>
<evidence type="ECO:0000256" key="2">
    <source>
        <dbReference type="ARBA" id="ARBA00009220"/>
    </source>
</evidence>
<evidence type="ECO:0000256" key="14">
    <source>
        <dbReference type="ARBA" id="ARBA00023242"/>
    </source>
</evidence>
<dbReference type="Pfam" id="PF00271">
    <property type="entry name" value="Helicase_C"/>
    <property type="match status" value="1"/>
</dbReference>
<keyword evidence="5" id="KW-0547">Nucleotide-binding</keyword>
<gene>
    <name evidence="24" type="ORF">TRICI_003730</name>
</gene>
<dbReference type="PANTHER" id="PTHR45685:SF1">
    <property type="entry name" value="HELICASE SRCAP"/>
    <property type="match status" value="1"/>
</dbReference>
<evidence type="ECO:0000256" key="12">
    <source>
        <dbReference type="ARBA" id="ARBA00023159"/>
    </source>
</evidence>
<evidence type="ECO:0000256" key="6">
    <source>
        <dbReference type="ARBA" id="ARBA00022801"/>
    </source>
</evidence>
<dbReference type="CDD" id="cd18793">
    <property type="entry name" value="SF2_C_SNF"/>
    <property type="match status" value="1"/>
</dbReference>
<dbReference type="GO" id="GO:0005524">
    <property type="term" value="F:ATP binding"/>
    <property type="evidence" value="ECO:0007669"/>
    <property type="project" value="UniProtKB-KW"/>
</dbReference>
<keyword evidence="10" id="KW-0805">Transcription regulation</keyword>
<comment type="catalytic activity">
    <reaction evidence="17">
        <text>ATP + H2O = ADP + phosphate + H(+)</text>
        <dbReference type="Rhea" id="RHEA:13065"/>
        <dbReference type="ChEBI" id="CHEBI:15377"/>
        <dbReference type="ChEBI" id="CHEBI:15378"/>
        <dbReference type="ChEBI" id="CHEBI:30616"/>
        <dbReference type="ChEBI" id="CHEBI:43474"/>
        <dbReference type="ChEBI" id="CHEBI:456216"/>
        <dbReference type="EC" id="3.6.4.12"/>
    </reaction>
</comment>
<keyword evidence="14" id="KW-0539">Nucleus</keyword>
<reference evidence="24" key="1">
    <citation type="journal article" date="2019" name="G3 (Bethesda)">
        <title>Genome Assemblies of Two Rare Opportunistic Yeast Pathogens: Diutina rugosa (syn. Candida rugosa) and Trichomonascus ciferrii (syn. Candida ciferrii).</title>
        <authorList>
            <person name="Mixao V."/>
            <person name="Saus E."/>
            <person name="Hansen A.P."/>
            <person name="Lass-Florl C."/>
            <person name="Gabaldon T."/>
        </authorList>
    </citation>
    <scope>NUCLEOTIDE SEQUENCE</scope>
    <source>
        <strain evidence="24">CBS 4856</strain>
    </source>
</reference>
<keyword evidence="11" id="KW-0238">DNA-binding</keyword>
<feature type="compositionally biased region" description="Acidic residues" evidence="20">
    <location>
        <begin position="203"/>
        <end position="216"/>
    </location>
</feature>
<dbReference type="VEuPathDB" id="FungiDB:TRICI_003730"/>
<feature type="compositionally biased region" description="Acidic residues" evidence="20">
    <location>
        <begin position="613"/>
        <end position="623"/>
    </location>
</feature>
<dbReference type="CDD" id="cd18003">
    <property type="entry name" value="DEXQc_SRCAP"/>
    <property type="match status" value="1"/>
</dbReference>
<dbReference type="InterPro" id="IPR001650">
    <property type="entry name" value="Helicase_C-like"/>
</dbReference>
<keyword evidence="7" id="KW-0347">Helicase</keyword>
<dbReference type="Pfam" id="PF00176">
    <property type="entry name" value="SNF2-rel_dom"/>
    <property type="match status" value="1"/>
</dbReference>
<dbReference type="Pfam" id="PF07529">
    <property type="entry name" value="HSA"/>
    <property type="match status" value="1"/>
</dbReference>
<evidence type="ECO:0000256" key="17">
    <source>
        <dbReference type="ARBA" id="ARBA00047995"/>
    </source>
</evidence>
<dbReference type="Gene3D" id="3.40.50.10810">
    <property type="entry name" value="Tandem AAA-ATPase domain"/>
    <property type="match status" value="1"/>
</dbReference>
<dbReference type="InterPro" id="IPR027417">
    <property type="entry name" value="P-loop_NTPase"/>
</dbReference>
<dbReference type="GO" id="GO:0003678">
    <property type="term" value="F:DNA helicase activity"/>
    <property type="evidence" value="ECO:0007669"/>
    <property type="project" value="UniProtKB-EC"/>
</dbReference>
<evidence type="ECO:0000313" key="24">
    <source>
        <dbReference type="EMBL" id="KAA8911698.1"/>
    </source>
</evidence>
<evidence type="ECO:0000256" key="8">
    <source>
        <dbReference type="ARBA" id="ARBA00022840"/>
    </source>
</evidence>
<feature type="compositionally biased region" description="Acidic residues" evidence="20">
    <location>
        <begin position="458"/>
        <end position="483"/>
    </location>
</feature>
<evidence type="ECO:0000259" key="23">
    <source>
        <dbReference type="PROSITE" id="PS51204"/>
    </source>
</evidence>
<comment type="function">
    <text evidence="15">Catalytic component of the SWR1 complex which mediates the ATP-dependent exchange of histone H2A for the H2A variant HZT1 leading to transcriptional regulation of selected genes by chromatin remodeling.</text>
</comment>
<dbReference type="PROSITE" id="PS51194">
    <property type="entry name" value="HELICASE_CTER"/>
    <property type="match status" value="1"/>
</dbReference>
<dbReference type="PROSITE" id="PS51192">
    <property type="entry name" value="HELICASE_ATP_BIND_1"/>
    <property type="match status" value="1"/>
</dbReference>
<dbReference type="InterPro" id="IPR050520">
    <property type="entry name" value="INO80/SWR1_helicase"/>
</dbReference>
<feature type="compositionally biased region" description="Low complexity" evidence="20">
    <location>
        <begin position="29"/>
        <end position="49"/>
    </location>
</feature>
<dbReference type="EC" id="3.6.4.12" evidence="4"/>
<evidence type="ECO:0000256" key="4">
    <source>
        <dbReference type="ARBA" id="ARBA00012551"/>
    </source>
</evidence>
<feature type="compositionally biased region" description="Low complexity" evidence="20">
    <location>
        <begin position="166"/>
        <end position="181"/>
    </location>
</feature>
<feature type="compositionally biased region" description="Polar residues" evidence="20">
    <location>
        <begin position="61"/>
        <end position="70"/>
    </location>
</feature>
<feature type="domain" description="Helicase ATP-binding" evidence="21">
    <location>
        <begin position="674"/>
        <end position="838"/>
    </location>
</feature>
<dbReference type="FunFam" id="3.40.50.10810:FF:000005">
    <property type="entry name" value="Photoperiod-independent early flowering 1"/>
    <property type="match status" value="1"/>
</dbReference>
<evidence type="ECO:0000256" key="18">
    <source>
        <dbReference type="ARBA" id="ARBA00074297"/>
    </source>
</evidence>
<evidence type="ECO:0000256" key="19">
    <source>
        <dbReference type="SAM" id="Coils"/>
    </source>
</evidence>
<organism evidence="24 25">
    <name type="scientific">Trichomonascus ciferrii</name>
    <dbReference type="NCBI Taxonomy" id="44093"/>
    <lineage>
        <taxon>Eukaryota</taxon>
        <taxon>Fungi</taxon>
        <taxon>Dikarya</taxon>
        <taxon>Ascomycota</taxon>
        <taxon>Saccharomycotina</taxon>
        <taxon>Dipodascomycetes</taxon>
        <taxon>Dipodascales</taxon>
        <taxon>Trichomonascaceae</taxon>
        <taxon>Trichomonascus</taxon>
        <taxon>Trichomonascus ciferrii complex</taxon>
    </lineage>
</organism>
<dbReference type="GO" id="GO:0000812">
    <property type="term" value="C:Swr1 complex"/>
    <property type="evidence" value="ECO:0007669"/>
    <property type="project" value="TreeGrafter"/>
</dbReference>
<dbReference type="InterPro" id="IPR000330">
    <property type="entry name" value="SNF2_N"/>
</dbReference>
<proteinExistence type="inferred from homology"/>